<feature type="compositionally biased region" description="Polar residues" evidence="1">
    <location>
        <begin position="1412"/>
        <end position="1421"/>
    </location>
</feature>
<protein>
    <submittedName>
        <fullName evidence="3">Uncharacterized protein</fullName>
    </submittedName>
</protein>
<feature type="region of interest" description="Disordered" evidence="1">
    <location>
        <begin position="34"/>
        <end position="165"/>
    </location>
</feature>
<feature type="compositionally biased region" description="Polar residues" evidence="1">
    <location>
        <begin position="53"/>
        <end position="85"/>
    </location>
</feature>
<feature type="compositionally biased region" description="Basic and acidic residues" evidence="1">
    <location>
        <begin position="1050"/>
        <end position="1059"/>
    </location>
</feature>
<feature type="compositionally biased region" description="Polar residues" evidence="1">
    <location>
        <begin position="571"/>
        <end position="580"/>
    </location>
</feature>
<feature type="region of interest" description="Disordered" evidence="1">
    <location>
        <begin position="394"/>
        <end position="473"/>
    </location>
</feature>
<reference evidence="3" key="1">
    <citation type="submission" date="2021-01" db="EMBL/GenBank/DDBJ databases">
        <authorList>
            <person name="Corre E."/>
            <person name="Pelletier E."/>
            <person name="Niang G."/>
            <person name="Scheremetjew M."/>
            <person name="Finn R."/>
            <person name="Kale V."/>
            <person name="Holt S."/>
            <person name="Cochrane G."/>
            <person name="Meng A."/>
            <person name="Brown T."/>
            <person name="Cohen L."/>
        </authorList>
    </citation>
    <scope>NUCLEOTIDE SEQUENCE</scope>
    <source>
        <strain evidence="3">SAG 11-49</strain>
    </source>
</reference>
<accession>A0A7S0WPN2</accession>
<proteinExistence type="predicted"/>
<feature type="region of interest" description="Disordered" evidence="1">
    <location>
        <begin position="1372"/>
        <end position="1441"/>
    </location>
</feature>
<keyword evidence="2" id="KW-0812">Transmembrane</keyword>
<feature type="compositionally biased region" description="Basic and acidic residues" evidence="1">
    <location>
        <begin position="1432"/>
        <end position="1441"/>
    </location>
</feature>
<feature type="compositionally biased region" description="Polar residues" evidence="1">
    <location>
        <begin position="809"/>
        <end position="827"/>
    </location>
</feature>
<feature type="region of interest" description="Disordered" evidence="1">
    <location>
        <begin position="1215"/>
        <end position="1244"/>
    </location>
</feature>
<organism evidence="3">
    <name type="scientific">Chlamydomonas leiostraca</name>
    <dbReference type="NCBI Taxonomy" id="1034604"/>
    <lineage>
        <taxon>Eukaryota</taxon>
        <taxon>Viridiplantae</taxon>
        <taxon>Chlorophyta</taxon>
        <taxon>core chlorophytes</taxon>
        <taxon>Chlorophyceae</taxon>
        <taxon>CS clade</taxon>
        <taxon>Chlamydomonadales</taxon>
        <taxon>Chlamydomonadaceae</taxon>
        <taxon>Chlamydomonas</taxon>
    </lineage>
</organism>
<keyword evidence="2" id="KW-1133">Transmembrane helix</keyword>
<feature type="region of interest" description="Disordered" evidence="1">
    <location>
        <begin position="1008"/>
        <end position="1074"/>
    </location>
</feature>
<feature type="compositionally biased region" description="Polar residues" evidence="1">
    <location>
        <begin position="237"/>
        <end position="249"/>
    </location>
</feature>
<sequence length="1441" mass="147120">MAVEAAWLLVPAVVLLVTWVFWKWRSRGVQAGLVQSSDNTPRPSLQAAPAPSTKHTTGTKASNKAVESSSTPHGDVSTHQPGSQGRTDKQGPHTPPQLSKNKSGKRGQVGGPQNKSKGEDMLATSGQGNMHRVGSKQGMSKQGSAVSLHAQAEPGGTQHASHDGFLLMPPDKLYAAATEDRAATPSLGRIKAPKPTAAASKSASPTVSVPLATRHKHVASLDAGIAPLDEAAAPVATGSSTDWQASSSTHVDRRSRTSSPQRPIGQCTGAKVEQDSVHHRDVGVQIELNSLSAQRSVVDMDSQSLPPTPVEHAASSNALHPALGMPLAGDSVSSMHPLLSKGLQQSHAGSSGASTSANVPLPTLNYHMPTAAALRAPNVYPTDAVLAMRTDVLHSQGSHGKGTGPSAPGVSPTNSSPTTLPPAACKGRDAGPSMDGGATTVSMGRTSSSGASTALVSPSGSSGTKAKKEKKSNPIASIGSSLLATIREKSASGNFSLLHGSDSKDKPRAMFSGKDGEKRAIFRTNKVSPTPTFYAMVHPKPPPSPQQAQQQEMKKQSTDLPPKPPPWAHYQQASASSLYPTSPEYGADDGHASRVSISSYKSAISTWPAPAPAGAANSGKDSGSDSENPRLRHHASGLAPLFIDARSDLGGIMPIVPSPAQSSFASASATPSMVAAAERGRVQAATSGGDDRLGPEDEELAPNNLASTPTSSAFLSAAGTNTQHSQQLSGYLMSSDGADPHSSAFSMLTASNSMKRGGAPGHHLQVGHGVLNTHLAPHQLAPGPETPRSGPSARVSACGAGPHADVATCPTTPTRMSTANSSVFSSPPQHPAASGTEKSANTGSPLKSLWSMPAPFAQPLANVQKEQQQESRVRRTLPTIPSVTPPEEGGQPAEGDFLDKFRSARPTNLASVDSLDVDLSQLPALTTALGMEEDEEGADGKATGTGTRVISRSIADALAAEQQRGTAATALAAAGAWADAEGGSQLGVGAGSAPSQLALPDMMGWVSAQRQGASKGAAPPPSLEKQSDVGAHPAHRQPDDLVLPDDLQDDEPHAPRGGEEEYDEQMEGGEYDGMVDTETNVNHAIQLAQQLEEVAQWLRMQSGGTITSPPATGQPTSILSRNQMSGDGSVPAPPVGPDMLSTQLNAARALLNTLAVVYSNGEGSVGQAAMAAATNAATLAARELLASALAAANGQAGSAGSAPVQHTTHTAHAHGMPTAMPISATTLPSAPQPPMSPGGGPTAVPLQTYPVGMHPGPAGSLRLQTQGMPGQPGVGMPPGMVLMSPSMQRVAHSPQMVMAGGAPSPVGAGPQGLQVVVPGMGPAQLVNVNGNMVLLPQTLQLLPMHMHPHRDPYTTNLTSTVVSIKHGTHVPGAPVSMAGAGSTPPAASSPSDTNPGASLAAGSHDGADHRSSQAGGSSPGHQQRMEQLLKSIRGDDARALS</sequence>
<feature type="region of interest" description="Disordered" evidence="1">
    <location>
        <begin position="611"/>
        <end position="632"/>
    </location>
</feature>
<dbReference type="EMBL" id="HBFB01012959">
    <property type="protein sequence ID" value="CAD8676207.1"/>
    <property type="molecule type" value="Transcribed_RNA"/>
</dbReference>
<feature type="compositionally biased region" description="Polar residues" evidence="1">
    <location>
        <begin position="836"/>
        <end position="845"/>
    </location>
</feature>
<evidence type="ECO:0000256" key="2">
    <source>
        <dbReference type="SAM" id="Phobius"/>
    </source>
</evidence>
<keyword evidence="2" id="KW-0472">Membrane</keyword>
<feature type="region of interest" description="Disordered" evidence="1">
    <location>
        <begin position="531"/>
        <end position="590"/>
    </location>
</feature>
<feature type="compositionally biased region" description="Polar residues" evidence="1">
    <location>
        <begin position="34"/>
        <end position="43"/>
    </location>
</feature>
<feature type="compositionally biased region" description="Basic and acidic residues" evidence="1">
    <location>
        <begin position="501"/>
        <end position="516"/>
    </location>
</feature>
<feature type="region of interest" description="Disordered" evidence="1">
    <location>
        <begin position="680"/>
        <end position="711"/>
    </location>
</feature>
<feature type="compositionally biased region" description="Acidic residues" evidence="1">
    <location>
        <begin position="1060"/>
        <end position="1074"/>
    </location>
</feature>
<feature type="region of interest" description="Disordered" evidence="1">
    <location>
        <begin position="183"/>
        <end position="205"/>
    </location>
</feature>
<feature type="compositionally biased region" description="Polar residues" evidence="1">
    <location>
        <begin position="439"/>
        <end position="464"/>
    </location>
</feature>
<feature type="compositionally biased region" description="Low complexity" evidence="1">
    <location>
        <begin position="193"/>
        <end position="205"/>
    </location>
</feature>
<name>A0A7S0WPN2_9CHLO</name>
<evidence type="ECO:0000256" key="1">
    <source>
        <dbReference type="SAM" id="MobiDB-lite"/>
    </source>
</evidence>
<feature type="compositionally biased region" description="Low complexity" evidence="1">
    <location>
        <begin position="1378"/>
        <end position="1391"/>
    </location>
</feature>
<gene>
    <name evidence="3" type="ORF">CLEI1391_LOCUS7322</name>
</gene>
<feature type="region of interest" description="Disordered" evidence="1">
    <location>
        <begin position="775"/>
        <end position="897"/>
    </location>
</feature>
<feature type="region of interest" description="Disordered" evidence="1">
    <location>
        <begin position="233"/>
        <end position="276"/>
    </location>
</feature>
<feature type="compositionally biased region" description="Low complexity" evidence="1">
    <location>
        <begin position="411"/>
        <end position="422"/>
    </location>
</feature>
<feature type="region of interest" description="Disordered" evidence="1">
    <location>
        <begin position="495"/>
        <end position="516"/>
    </location>
</feature>
<evidence type="ECO:0000313" key="3">
    <source>
        <dbReference type="EMBL" id="CAD8676207.1"/>
    </source>
</evidence>
<feature type="transmembrane region" description="Helical" evidence="2">
    <location>
        <begin position="6"/>
        <end position="22"/>
    </location>
</feature>